<proteinExistence type="predicted"/>
<dbReference type="InterPro" id="IPR025517">
    <property type="entry name" value="DUF4405"/>
</dbReference>
<dbReference type="Proteomes" id="UP001144372">
    <property type="component" value="Unassembled WGS sequence"/>
</dbReference>
<dbReference type="EMBL" id="BSDR01000001">
    <property type="protein sequence ID" value="GLI35922.1"/>
    <property type="molecule type" value="Genomic_DNA"/>
</dbReference>
<evidence type="ECO:0000313" key="3">
    <source>
        <dbReference type="EMBL" id="GLI35922.1"/>
    </source>
</evidence>
<feature type="transmembrane region" description="Helical" evidence="1">
    <location>
        <begin position="12"/>
        <end position="34"/>
    </location>
</feature>
<evidence type="ECO:0000313" key="4">
    <source>
        <dbReference type="Proteomes" id="UP001144372"/>
    </source>
</evidence>
<dbReference type="RefSeq" id="WP_281796025.1">
    <property type="nucleotide sequence ID" value="NZ_BSDR01000001.1"/>
</dbReference>
<name>A0A9W6L8Q5_9BACT</name>
<reference evidence="3" key="1">
    <citation type="submission" date="2022-12" db="EMBL/GenBank/DDBJ databases">
        <title>Reference genome sequencing for broad-spectrum identification of bacterial and archaeal isolates by mass spectrometry.</title>
        <authorList>
            <person name="Sekiguchi Y."/>
            <person name="Tourlousse D.M."/>
        </authorList>
    </citation>
    <scope>NUCLEOTIDE SEQUENCE</scope>
    <source>
        <strain evidence="3">ASRB1</strain>
    </source>
</reference>
<comment type="caution">
    <text evidence="3">The sequence shown here is derived from an EMBL/GenBank/DDBJ whole genome shotgun (WGS) entry which is preliminary data.</text>
</comment>
<sequence>MKKNDWKYLLDALLFVDLCSITAIGLLLAFVIPTGKGPEASKYFMGLHRHQWGDIHLYLSLFMLGLLVLHVWLNWTWVVNSTKSYLGEYWQKALWALCCAWVVVLFIAWVAVMF</sequence>
<dbReference type="Pfam" id="PF14358">
    <property type="entry name" value="DUF4405"/>
    <property type="match status" value="1"/>
</dbReference>
<accession>A0A9W6L8Q5</accession>
<organism evidence="3 4">
    <name type="scientific">Desulforhabdus amnigena</name>
    <dbReference type="NCBI Taxonomy" id="40218"/>
    <lineage>
        <taxon>Bacteria</taxon>
        <taxon>Pseudomonadati</taxon>
        <taxon>Thermodesulfobacteriota</taxon>
        <taxon>Syntrophobacteria</taxon>
        <taxon>Syntrophobacterales</taxon>
        <taxon>Syntrophobacteraceae</taxon>
        <taxon>Desulforhabdus</taxon>
    </lineage>
</organism>
<gene>
    <name evidence="3" type="ORF">DAMNIGENAA_33550</name>
</gene>
<feature type="transmembrane region" description="Helical" evidence="1">
    <location>
        <begin position="93"/>
        <end position="112"/>
    </location>
</feature>
<feature type="domain" description="Flavinylation-associated cytochrome" evidence="2">
    <location>
        <begin position="10"/>
        <end position="75"/>
    </location>
</feature>
<keyword evidence="1" id="KW-1133">Transmembrane helix</keyword>
<evidence type="ECO:0000256" key="1">
    <source>
        <dbReference type="SAM" id="Phobius"/>
    </source>
</evidence>
<feature type="transmembrane region" description="Helical" evidence="1">
    <location>
        <begin position="55"/>
        <end position="73"/>
    </location>
</feature>
<evidence type="ECO:0000259" key="2">
    <source>
        <dbReference type="Pfam" id="PF14358"/>
    </source>
</evidence>
<keyword evidence="4" id="KW-1185">Reference proteome</keyword>
<keyword evidence="1" id="KW-0812">Transmembrane</keyword>
<dbReference type="AlphaFoldDB" id="A0A9W6L8Q5"/>
<protein>
    <recommendedName>
        <fullName evidence="2">Flavinylation-associated cytochrome domain-containing protein</fullName>
    </recommendedName>
</protein>
<keyword evidence="1" id="KW-0472">Membrane</keyword>